<keyword evidence="3" id="KW-0732">Signal</keyword>
<dbReference type="PANTHER" id="PTHR30570:SF1">
    <property type="entry name" value="PHOSPHATE-BINDING PROTEIN PSTS"/>
    <property type="match status" value="1"/>
</dbReference>
<evidence type="ECO:0000256" key="4">
    <source>
        <dbReference type="RuleBase" id="RU367119"/>
    </source>
</evidence>
<keyword evidence="4" id="KW-0592">Phosphate transport</keyword>
<evidence type="ECO:0000313" key="7">
    <source>
        <dbReference type="Proteomes" id="UP000003120"/>
    </source>
</evidence>
<dbReference type="GO" id="GO:0006817">
    <property type="term" value="P:phosphate ion transport"/>
    <property type="evidence" value="ECO:0007669"/>
    <property type="project" value="UniProtKB-UniRule"/>
</dbReference>
<dbReference type="EMBL" id="ALKK01000066">
    <property type="protein sequence ID" value="EJU16027.1"/>
    <property type="molecule type" value="Genomic_DNA"/>
</dbReference>
<dbReference type="InterPro" id="IPR050811">
    <property type="entry name" value="Phosphate_ABC_transporter"/>
</dbReference>
<evidence type="ECO:0000256" key="3">
    <source>
        <dbReference type="ARBA" id="ARBA00022729"/>
    </source>
</evidence>
<evidence type="ECO:0000259" key="5">
    <source>
        <dbReference type="Pfam" id="PF12849"/>
    </source>
</evidence>
<evidence type="ECO:0000256" key="1">
    <source>
        <dbReference type="ARBA" id="ARBA00008725"/>
    </source>
</evidence>
<dbReference type="AlphaFoldDB" id="A0AAN4ASP2"/>
<dbReference type="SUPFAM" id="SSF53850">
    <property type="entry name" value="Periplasmic binding protein-like II"/>
    <property type="match status" value="1"/>
</dbReference>
<sequence length="279" mass="30707">MKLLEKKKILCLFSLMIGLGSSLYAKSNVLQLKGSDTLLHVSQAITEQYQKETKTRIAISGGGSGIGISALLNGTTDIAMSSRSIKAKEQELAKAKGMKIKETVLGFDGITVIVNKGNHIKNMNTRLLAKIFRGEIKNWKELGGQDAPIVVLSRDSSSGTHEFFKEHIIREGNSKGRQEYGKKTLYLPSNEAIKQEVAKNKNAIGYIGMGYVDPSVHSLEIDGKTASAENVLNKSYPISREIYWYSNQNLSENGKSLIQYALSPKGQQIIKQEGFVPIK</sequence>
<evidence type="ECO:0000256" key="2">
    <source>
        <dbReference type="ARBA" id="ARBA00022448"/>
    </source>
</evidence>
<dbReference type="Pfam" id="PF12849">
    <property type="entry name" value="PBP_like_2"/>
    <property type="match status" value="1"/>
</dbReference>
<dbReference type="CDD" id="cd13653">
    <property type="entry name" value="PBP2_phosphate_like_1"/>
    <property type="match status" value="1"/>
</dbReference>
<dbReference type="NCBIfam" id="TIGR02136">
    <property type="entry name" value="ptsS_2"/>
    <property type="match status" value="1"/>
</dbReference>
<dbReference type="InterPro" id="IPR011862">
    <property type="entry name" value="Phos-bd"/>
</dbReference>
<dbReference type="Gene3D" id="3.40.190.10">
    <property type="entry name" value="Periplasmic binding protein-like II"/>
    <property type="match status" value="2"/>
</dbReference>
<comment type="function">
    <text evidence="4">Involved in the system for phosphate transport across the cytoplasmic membrane.</text>
</comment>
<reference evidence="6 7" key="1">
    <citation type="submission" date="2012-07" db="EMBL/GenBank/DDBJ databases">
        <authorList>
            <person name="Durkin A.S."/>
            <person name="McCorrison J."/>
            <person name="Torralba M."/>
            <person name="Gillis M."/>
            <person name="Methe B."/>
            <person name="Sutton G."/>
            <person name="Nelson K.E."/>
        </authorList>
    </citation>
    <scope>NUCLEOTIDE SEQUENCE [LARGE SCALE GENOMIC DNA]</scope>
    <source>
        <strain evidence="6 7">Fnf 1007</strain>
    </source>
</reference>
<proteinExistence type="inferred from homology"/>
<evidence type="ECO:0000313" key="6">
    <source>
        <dbReference type="EMBL" id="EJU16027.1"/>
    </source>
</evidence>
<name>A0AAN4ASP2_9FUSO</name>
<dbReference type="GeneID" id="75074849"/>
<protein>
    <recommendedName>
        <fullName evidence="4">Phosphate-binding protein</fullName>
    </recommendedName>
</protein>
<dbReference type="PANTHER" id="PTHR30570">
    <property type="entry name" value="PERIPLASMIC PHOSPHATE BINDING COMPONENT OF PHOSPHATE ABC TRANSPORTER"/>
    <property type="match status" value="1"/>
</dbReference>
<feature type="domain" description="PBP" evidence="5">
    <location>
        <begin position="28"/>
        <end position="264"/>
    </location>
</feature>
<accession>A0AAN4ASP2</accession>
<comment type="caution">
    <text evidence="6">The sequence shown here is derived from an EMBL/GenBank/DDBJ whole genome shotgun (WGS) entry which is preliminary data.</text>
</comment>
<gene>
    <name evidence="6" type="primary">pstS</name>
    <name evidence="6" type="ORF">HMPREF1127_1447</name>
</gene>
<dbReference type="RefSeq" id="WP_005963640.1">
    <property type="nucleotide sequence ID" value="NZ_ALKK01000066.1"/>
</dbReference>
<dbReference type="Proteomes" id="UP000003120">
    <property type="component" value="Unassembled WGS sequence"/>
</dbReference>
<comment type="similarity">
    <text evidence="1 4">Belongs to the PstS family.</text>
</comment>
<organism evidence="6 7">
    <name type="scientific">Fusobacterium necrophorum subsp. funduliforme Fnf 1007</name>
    <dbReference type="NCBI Taxonomy" id="1161424"/>
    <lineage>
        <taxon>Bacteria</taxon>
        <taxon>Fusobacteriati</taxon>
        <taxon>Fusobacteriota</taxon>
        <taxon>Fusobacteriia</taxon>
        <taxon>Fusobacteriales</taxon>
        <taxon>Fusobacteriaceae</taxon>
        <taxon>Fusobacterium</taxon>
    </lineage>
</organism>
<dbReference type="GO" id="GO:0042301">
    <property type="term" value="F:phosphate ion binding"/>
    <property type="evidence" value="ECO:0007669"/>
    <property type="project" value="UniProtKB-UniRule"/>
</dbReference>
<dbReference type="InterPro" id="IPR024370">
    <property type="entry name" value="PBP_domain"/>
</dbReference>
<keyword evidence="2 4" id="KW-0813">Transport</keyword>